<evidence type="ECO:0000313" key="4">
    <source>
        <dbReference type="Proteomes" id="UP000008493"/>
    </source>
</evidence>
<proteinExistence type="predicted"/>
<keyword evidence="4" id="KW-1185">Reference proteome</keyword>
<feature type="compositionally biased region" description="Pro residues" evidence="1">
    <location>
        <begin position="25"/>
        <end position="41"/>
    </location>
</feature>
<feature type="domain" description="DUF6699" evidence="2">
    <location>
        <begin position="304"/>
        <end position="437"/>
    </location>
</feature>
<evidence type="ECO:0000313" key="3">
    <source>
        <dbReference type="EMBL" id="EKM83169.1"/>
    </source>
</evidence>
<evidence type="ECO:0000259" key="2">
    <source>
        <dbReference type="Pfam" id="PF20415"/>
    </source>
</evidence>
<organism evidence="3 4">
    <name type="scientific">Agaricus bisporus var. burnettii (strain JB137-S8 / ATCC MYA-4627 / FGSC 10392)</name>
    <name type="common">White button mushroom</name>
    <dbReference type="NCBI Taxonomy" id="597362"/>
    <lineage>
        <taxon>Eukaryota</taxon>
        <taxon>Fungi</taxon>
        <taxon>Dikarya</taxon>
        <taxon>Basidiomycota</taxon>
        <taxon>Agaricomycotina</taxon>
        <taxon>Agaricomycetes</taxon>
        <taxon>Agaricomycetidae</taxon>
        <taxon>Agaricales</taxon>
        <taxon>Agaricineae</taxon>
        <taxon>Agaricaceae</taxon>
        <taxon>Agaricus</taxon>
    </lineage>
</organism>
<feature type="region of interest" description="Disordered" evidence="1">
    <location>
        <begin position="1"/>
        <end position="72"/>
    </location>
</feature>
<reference evidence="4" key="1">
    <citation type="journal article" date="2012" name="Proc. Natl. Acad. Sci. U.S.A.">
        <title>Genome sequence of the button mushroom Agaricus bisporus reveals mechanisms governing adaptation to a humic-rich ecological niche.</title>
        <authorList>
            <person name="Morin E."/>
            <person name="Kohler A."/>
            <person name="Baker A.R."/>
            <person name="Foulongne-Oriol M."/>
            <person name="Lombard V."/>
            <person name="Nagy L.G."/>
            <person name="Ohm R.A."/>
            <person name="Patyshakuliyeva A."/>
            <person name="Brun A."/>
            <person name="Aerts A.L."/>
            <person name="Bailey A.M."/>
            <person name="Billette C."/>
            <person name="Coutinho P.M."/>
            <person name="Deakin G."/>
            <person name="Doddapaneni H."/>
            <person name="Floudas D."/>
            <person name="Grimwood J."/>
            <person name="Hilden K."/>
            <person name="Kuees U."/>
            <person name="LaButti K.M."/>
            <person name="Lapidus A."/>
            <person name="Lindquist E.A."/>
            <person name="Lucas S.M."/>
            <person name="Murat C."/>
            <person name="Riley R.W."/>
            <person name="Salamov A.A."/>
            <person name="Schmutz J."/>
            <person name="Subramanian V."/>
            <person name="Woesten H.A.B."/>
            <person name="Xu J."/>
            <person name="Eastwood D.C."/>
            <person name="Foster G.D."/>
            <person name="Sonnenberg A.S."/>
            <person name="Cullen D."/>
            <person name="de Vries R.P."/>
            <person name="Lundell T."/>
            <person name="Hibbett D.S."/>
            <person name="Henrissat B."/>
            <person name="Burton K.S."/>
            <person name="Kerrigan R.W."/>
            <person name="Challen M.P."/>
            <person name="Grigoriev I.V."/>
            <person name="Martin F."/>
        </authorList>
    </citation>
    <scope>NUCLEOTIDE SEQUENCE [LARGE SCALE GENOMIC DNA]</scope>
    <source>
        <strain evidence="4">JB137-S8 / ATCC MYA-4627 / FGSC 10392</strain>
    </source>
</reference>
<dbReference type="InParanoid" id="K5W8J6"/>
<name>K5W8J6_AGABU</name>
<dbReference type="InterPro" id="IPR046522">
    <property type="entry name" value="DUF6699"/>
</dbReference>
<dbReference type="OMA" id="YLKWNML"/>
<feature type="compositionally biased region" description="Acidic residues" evidence="1">
    <location>
        <begin position="549"/>
        <end position="566"/>
    </location>
</feature>
<evidence type="ECO:0000256" key="1">
    <source>
        <dbReference type="SAM" id="MobiDB-lite"/>
    </source>
</evidence>
<protein>
    <recommendedName>
        <fullName evidence="2">DUF6699 domain-containing protein</fullName>
    </recommendedName>
</protein>
<dbReference type="AlphaFoldDB" id="K5W8J6"/>
<dbReference type="OrthoDB" id="3352225at2759"/>
<feature type="region of interest" description="Disordered" evidence="1">
    <location>
        <begin position="492"/>
        <end position="566"/>
    </location>
</feature>
<dbReference type="STRING" id="597362.K5W8J6"/>
<dbReference type="GeneID" id="18822045"/>
<feature type="compositionally biased region" description="Low complexity" evidence="1">
    <location>
        <begin position="507"/>
        <end position="543"/>
    </location>
</feature>
<dbReference type="KEGG" id="abp:AGABI1DRAFT104900"/>
<accession>K5W8J6</accession>
<gene>
    <name evidence="3" type="ORF">AGABI1DRAFT_104900</name>
</gene>
<dbReference type="HOGENOM" id="CLU_034121_0_0_1"/>
<dbReference type="eggNOG" id="ENOG502SN9R">
    <property type="taxonomic scope" value="Eukaryota"/>
</dbReference>
<dbReference type="Proteomes" id="UP000008493">
    <property type="component" value="Unassembled WGS sequence"/>
</dbReference>
<sequence length="566" mass="59725">MMSGPNTPFIPPLLAPSPGGNSPAPVIPPDPTRPQPAPGPTAPGMQPQYWSPHGPSFPGALPQQQHPAAYYGGGVGTPYQPFIPPQAYSASLGGQTPLPPLGSGGLAADYTGLPTHIPPSPMGQPQQFAPPAAWHGGHANTVPLHHAPGMQQIPPPSPWYPGTQHPGVRLNVPGGFAGTPLAGGDPFAGGGWPSPAGFNPGFISNVQHPGMGGNFYDMGAAAAAAATPAGGWGMFAGAQPAQPAQPPPPERIAKDAGNQLSKWGSGPHYGPVLTPFQLKSVDAILEINPLLLPVSEDGGDQVHLKWNMLMPPSLVQRSDDGPHISWSKGRNEPATFPRINQLRISSDHFPWLMEVRAQDQDTGVTCGEVIDTIARNMDKLTSASDYNSLPKQKQAQVNRAYRHNRSRSADVPGGRLGEGLKRMDFLCDLTAFGGLVADESIVNRTCNVALPGYVVLSCRKERTPLEVMEVQKQRAQDLYEQEEALAKERLEAQQARERTRNMRAQNSRRGSARGSVAGSTRGSVAGSVRGSVRGSTSTSASGSPSESDIGIDVEEASDDDSSYGHR</sequence>
<dbReference type="RefSeq" id="XP_007326982.1">
    <property type="nucleotide sequence ID" value="XM_007326920.1"/>
</dbReference>
<dbReference type="Pfam" id="PF20415">
    <property type="entry name" value="DUF6699"/>
    <property type="match status" value="1"/>
</dbReference>
<dbReference type="EMBL" id="JH971386">
    <property type="protein sequence ID" value="EKM83169.1"/>
    <property type="molecule type" value="Genomic_DNA"/>
</dbReference>